<dbReference type="Proteomes" id="UP001178507">
    <property type="component" value="Unassembled WGS sequence"/>
</dbReference>
<feature type="region of interest" description="Disordered" evidence="1">
    <location>
        <begin position="30"/>
        <end position="56"/>
    </location>
</feature>
<name>A0AA36I9L0_9DINO</name>
<sequence>MAYAKAPGYGSAISVRARALAAARAARWPSKRRLRRSRPSRPRKSRIRGPGGYPRVGGKVHQLLQQEVEVNIPELQAELSTKAAEAVRRGHRCLPAFDGEVLCVSLAACQSRRRHTELELSRWGFPAPHFVDAFGPSAAEVLQAFNSPRVAKFPPCFRCGMVDDCCCANNDMLLEQIANWLSFRKAWAIIADSEREWHLLVEDDLKFTHKAAECWNELITPELLMENAGVPCLVRCGWQLGLEYLDEDPCELLEDAVRMSNHCSLMNRAMARELLQGSEEHICATSDVYTHEVVAPAHRHFTMFPPISYDLSFALKVPSLIRPKGTAEDDLQHAMAVERARRVEVHNIRVWLQTLVWVRGPVVQLDLPLLQSWTAVGEGEEEPLVG</sequence>
<gene>
    <name evidence="2" type="ORF">EVOR1521_LOCUS9626</name>
</gene>
<proteinExistence type="predicted"/>
<protein>
    <submittedName>
        <fullName evidence="2">Uncharacterized protein</fullName>
    </submittedName>
</protein>
<feature type="compositionally biased region" description="Basic residues" evidence="1">
    <location>
        <begin position="30"/>
        <end position="47"/>
    </location>
</feature>
<evidence type="ECO:0000256" key="1">
    <source>
        <dbReference type="SAM" id="MobiDB-lite"/>
    </source>
</evidence>
<organism evidence="2 3">
    <name type="scientific">Effrenium voratum</name>
    <dbReference type="NCBI Taxonomy" id="2562239"/>
    <lineage>
        <taxon>Eukaryota</taxon>
        <taxon>Sar</taxon>
        <taxon>Alveolata</taxon>
        <taxon>Dinophyceae</taxon>
        <taxon>Suessiales</taxon>
        <taxon>Symbiodiniaceae</taxon>
        <taxon>Effrenium</taxon>
    </lineage>
</organism>
<dbReference type="EMBL" id="CAUJNA010000879">
    <property type="protein sequence ID" value="CAJ1382189.1"/>
    <property type="molecule type" value="Genomic_DNA"/>
</dbReference>
<comment type="caution">
    <text evidence="2">The sequence shown here is derived from an EMBL/GenBank/DDBJ whole genome shotgun (WGS) entry which is preliminary data.</text>
</comment>
<evidence type="ECO:0000313" key="3">
    <source>
        <dbReference type="Proteomes" id="UP001178507"/>
    </source>
</evidence>
<evidence type="ECO:0000313" key="2">
    <source>
        <dbReference type="EMBL" id="CAJ1382189.1"/>
    </source>
</evidence>
<keyword evidence="3" id="KW-1185">Reference proteome</keyword>
<dbReference type="AlphaFoldDB" id="A0AA36I9L0"/>
<reference evidence="2" key="1">
    <citation type="submission" date="2023-08" db="EMBL/GenBank/DDBJ databases">
        <authorList>
            <person name="Chen Y."/>
            <person name="Shah S."/>
            <person name="Dougan E. K."/>
            <person name="Thang M."/>
            <person name="Chan C."/>
        </authorList>
    </citation>
    <scope>NUCLEOTIDE SEQUENCE</scope>
</reference>
<accession>A0AA36I9L0</accession>